<dbReference type="InterPro" id="IPR013424">
    <property type="entry name" value="Ice-binding_C"/>
</dbReference>
<accession>A0A841LI68</accession>
<dbReference type="Proteomes" id="UP000538147">
    <property type="component" value="Unassembled WGS sequence"/>
</dbReference>
<dbReference type="AlphaFoldDB" id="A0A841LI68"/>
<feature type="domain" description="Ice-binding protein C-terminal" evidence="1">
    <location>
        <begin position="61"/>
        <end position="86"/>
    </location>
</feature>
<evidence type="ECO:0000313" key="3">
    <source>
        <dbReference type="Proteomes" id="UP000538147"/>
    </source>
</evidence>
<gene>
    <name evidence="2" type="ORF">FHS79_003708</name>
</gene>
<evidence type="ECO:0000313" key="2">
    <source>
        <dbReference type="EMBL" id="MBB6229505.1"/>
    </source>
</evidence>
<comment type="caution">
    <text evidence="2">The sequence shown here is derived from an EMBL/GenBank/DDBJ whole genome shotgun (WGS) entry which is preliminary data.</text>
</comment>
<sequence length="94" mass="9799">MFDTSNSDAITYTSDIMNLTGLTSADFSLAFSAITPPFQIGEDGYGTSFMANVAGTFAGAAVPEPSSWAMMVIGAGMVGFRIRSRRSATSIVNA</sequence>
<dbReference type="EMBL" id="JACIIV010000058">
    <property type="protein sequence ID" value="MBB6229505.1"/>
    <property type="molecule type" value="Genomic_DNA"/>
</dbReference>
<evidence type="ECO:0000259" key="1">
    <source>
        <dbReference type="Pfam" id="PF07589"/>
    </source>
</evidence>
<keyword evidence="3" id="KW-1185">Reference proteome</keyword>
<protein>
    <recommendedName>
        <fullName evidence="1">Ice-binding protein C-terminal domain-containing protein</fullName>
    </recommendedName>
</protein>
<dbReference type="NCBIfam" id="NF035944">
    <property type="entry name" value="PEPxxWA-CTERM"/>
    <property type="match status" value="1"/>
</dbReference>
<dbReference type="NCBIfam" id="TIGR02595">
    <property type="entry name" value="PEP_CTERM"/>
    <property type="match status" value="1"/>
</dbReference>
<name>A0A841LI68_9SPHN</name>
<reference evidence="2 3" key="1">
    <citation type="submission" date="2020-08" db="EMBL/GenBank/DDBJ databases">
        <title>Genomic Encyclopedia of Type Strains, Phase IV (KMG-IV): sequencing the most valuable type-strain genomes for metagenomic binning, comparative biology and taxonomic classification.</title>
        <authorList>
            <person name="Goeker M."/>
        </authorList>
    </citation>
    <scope>NUCLEOTIDE SEQUENCE [LARGE SCALE GENOMIC DNA]</scope>
    <source>
        <strain evidence="2 3">DSM 102189</strain>
    </source>
</reference>
<proteinExistence type="predicted"/>
<organism evidence="2 3">
    <name type="scientific">Polymorphobacter multimanifer</name>
    <dbReference type="NCBI Taxonomy" id="1070431"/>
    <lineage>
        <taxon>Bacteria</taxon>
        <taxon>Pseudomonadati</taxon>
        <taxon>Pseudomonadota</taxon>
        <taxon>Alphaproteobacteria</taxon>
        <taxon>Sphingomonadales</taxon>
        <taxon>Sphingosinicellaceae</taxon>
        <taxon>Polymorphobacter</taxon>
    </lineage>
</organism>
<dbReference type="Pfam" id="PF07589">
    <property type="entry name" value="PEP-CTERM"/>
    <property type="match status" value="1"/>
</dbReference>